<protein>
    <submittedName>
        <fullName evidence="1">Uncharacterized protein</fullName>
    </submittedName>
</protein>
<comment type="caution">
    <text evidence="1">The sequence shown here is derived from an EMBL/GenBank/DDBJ whole genome shotgun (WGS) entry which is preliminary data.</text>
</comment>
<dbReference type="Proteomes" id="UP000729402">
    <property type="component" value="Unassembled WGS sequence"/>
</dbReference>
<accession>A0A8J5W867</accession>
<proteinExistence type="predicted"/>
<dbReference type="EMBL" id="JAAALK010000082">
    <property type="protein sequence ID" value="KAG8084756.1"/>
    <property type="molecule type" value="Genomic_DNA"/>
</dbReference>
<evidence type="ECO:0000313" key="1">
    <source>
        <dbReference type="EMBL" id="KAG8084756.1"/>
    </source>
</evidence>
<gene>
    <name evidence="1" type="ORF">GUJ93_ZPchr0010g8111</name>
</gene>
<dbReference type="AlphaFoldDB" id="A0A8J5W867"/>
<organism evidence="1 2">
    <name type="scientific">Zizania palustris</name>
    <name type="common">Northern wild rice</name>
    <dbReference type="NCBI Taxonomy" id="103762"/>
    <lineage>
        <taxon>Eukaryota</taxon>
        <taxon>Viridiplantae</taxon>
        <taxon>Streptophyta</taxon>
        <taxon>Embryophyta</taxon>
        <taxon>Tracheophyta</taxon>
        <taxon>Spermatophyta</taxon>
        <taxon>Magnoliopsida</taxon>
        <taxon>Liliopsida</taxon>
        <taxon>Poales</taxon>
        <taxon>Poaceae</taxon>
        <taxon>BOP clade</taxon>
        <taxon>Oryzoideae</taxon>
        <taxon>Oryzeae</taxon>
        <taxon>Zizaniinae</taxon>
        <taxon>Zizania</taxon>
    </lineage>
</organism>
<reference evidence="1" key="1">
    <citation type="journal article" date="2021" name="bioRxiv">
        <title>Whole Genome Assembly and Annotation of Northern Wild Rice, Zizania palustris L., Supports a Whole Genome Duplication in the Zizania Genus.</title>
        <authorList>
            <person name="Haas M."/>
            <person name="Kono T."/>
            <person name="Macchietto M."/>
            <person name="Millas R."/>
            <person name="McGilp L."/>
            <person name="Shao M."/>
            <person name="Duquette J."/>
            <person name="Hirsch C.N."/>
            <person name="Kimball J."/>
        </authorList>
    </citation>
    <scope>NUCLEOTIDE SEQUENCE</scope>
    <source>
        <tissue evidence="1">Fresh leaf tissue</tissue>
    </source>
</reference>
<keyword evidence="2" id="KW-1185">Reference proteome</keyword>
<reference evidence="1" key="2">
    <citation type="submission" date="2021-02" db="EMBL/GenBank/DDBJ databases">
        <authorList>
            <person name="Kimball J.A."/>
            <person name="Haas M.W."/>
            <person name="Macchietto M."/>
            <person name="Kono T."/>
            <person name="Duquette J."/>
            <person name="Shao M."/>
        </authorList>
    </citation>
    <scope>NUCLEOTIDE SEQUENCE</scope>
    <source>
        <tissue evidence="1">Fresh leaf tissue</tissue>
    </source>
</reference>
<evidence type="ECO:0000313" key="2">
    <source>
        <dbReference type="Proteomes" id="UP000729402"/>
    </source>
</evidence>
<name>A0A8J5W867_ZIZPA</name>
<sequence>MCHAVKRLFCGMGVHTTVHELDLDPCGRELERVLARLVGPRELLVVLREARRNSVRLRALQQREEAAHVVEIERRFKVFDDLIQRRAVW</sequence>